<dbReference type="AlphaFoldDB" id="A0A5E4SPS8"/>
<dbReference type="RefSeq" id="WP_150695859.1">
    <property type="nucleotide sequence ID" value="NZ_CABPRZ010000003.1"/>
</dbReference>
<accession>A0A5E4SPS8</accession>
<proteinExistence type="predicted"/>
<sequence>MKVDDVLLLAYVDGELPPEARQALEARVAASPELAETVARLRASVLPYAQAFEAQALPPLPDSLTKNIEAMVREHAFRATPSANDMRVTRAGASGEPVRSRLRPSLWWTAGAFAAGVACCALALQLMSALSVGPNGGGATIASAPAKPVTWVRAAAEYQQLYTRDTVARVVVDPDATAQTVQDIQRNDGLAVRVPDLRQSGLSFKHVQRLRFRDQPLVQMVYLPERGDPVALCVVKDPRPDQDVTEQRIDNMGVVMWRRGQLGYALIGAPGSADLVAIAKRLAEDGTAPLYGQVATPGAGVGA</sequence>
<evidence type="ECO:0000313" key="1">
    <source>
        <dbReference type="EMBL" id="VVD77720.1"/>
    </source>
</evidence>
<evidence type="ECO:0000313" key="2">
    <source>
        <dbReference type="Proteomes" id="UP000414233"/>
    </source>
</evidence>
<keyword evidence="1" id="KW-0812">Transmembrane</keyword>
<dbReference type="OrthoDB" id="6843348at2"/>
<organism evidence="1 2">
    <name type="scientific">Pandoraea terrae</name>
    <dbReference type="NCBI Taxonomy" id="1537710"/>
    <lineage>
        <taxon>Bacteria</taxon>
        <taxon>Pseudomonadati</taxon>
        <taxon>Pseudomonadota</taxon>
        <taxon>Betaproteobacteria</taxon>
        <taxon>Burkholderiales</taxon>
        <taxon>Burkholderiaceae</taxon>
        <taxon>Pandoraea</taxon>
    </lineage>
</organism>
<dbReference type="EMBL" id="CABPRZ010000003">
    <property type="protein sequence ID" value="VVD77720.1"/>
    <property type="molecule type" value="Genomic_DNA"/>
</dbReference>
<reference evidence="1 2" key="1">
    <citation type="submission" date="2019-08" db="EMBL/GenBank/DDBJ databases">
        <authorList>
            <person name="Peeters C."/>
        </authorList>
    </citation>
    <scope>NUCLEOTIDE SEQUENCE [LARGE SCALE GENOMIC DNA]</scope>
    <source>
        <strain evidence="1 2">LMG 30175</strain>
    </source>
</reference>
<gene>
    <name evidence="1" type="ORF">PTE30175_00898</name>
</gene>
<keyword evidence="2" id="KW-1185">Reference proteome</keyword>
<keyword evidence="1" id="KW-0472">Membrane</keyword>
<dbReference type="Proteomes" id="UP000414233">
    <property type="component" value="Unassembled WGS sequence"/>
</dbReference>
<protein>
    <submittedName>
        <fullName evidence="1">Putative transmembrane anti-sigma factor</fullName>
    </submittedName>
</protein>
<name>A0A5E4SPS8_9BURK</name>